<dbReference type="InterPro" id="IPR036388">
    <property type="entry name" value="WH-like_DNA-bd_sf"/>
</dbReference>
<dbReference type="SUPFAM" id="SSF46785">
    <property type="entry name" value="Winged helix' DNA-binding domain"/>
    <property type="match status" value="1"/>
</dbReference>
<dbReference type="RefSeq" id="WP_058311137.1">
    <property type="nucleotide sequence ID" value="NZ_CANLZE010000001.1"/>
</dbReference>
<dbReference type="InterPro" id="IPR028978">
    <property type="entry name" value="Chorismate_lyase_/UTRA_dom_sf"/>
</dbReference>
<dbReference type="GO" id="GO:0003700">
    <property type="term" value="F:DNA-binding transcription factor activity"/>
    <property type="evidence" value="ECO:0007669"/>
    <property type="project" value="InterPro"/>
</dbReference>
<sequence length="229" mass="25818">MKATYKDVKSDILSKITKGDWGPGDLVPNEVDLAATYGCARATVNRAMRELADDGIIERRRKAGTRVRMTPIRQARFDIPIVRDEIEEKGTAYRYSLVSSSVEVAPAWLRARLQLPAQGKALHLVCMHYADGVPYEHEDRWINLTALPKAEFEDFSECGPTEWLLSTIPFSEVEISLSAALADQGLTDYLSCAVGDPVFTVERSTWWEGEAVTYVRFAYRPGHRLTTRY</sequence>
<evidence type="ECO:0000256" key="2">
    <source>
        <dbReference type="ARBA" id="ARBA00023125"/>
    </source>
</evidence>
<dbReference type="CDD" id="cd07377">
    <property type="entry name" value="WHTH_GntR"/>
    <property type="match status" value="1"/>
</dbReference>
<dbReference type="Gene3D" id="3.40.1410.10">
    <property type="entry name" value="Chorismate lyase-like"/>
    <property type="match status" value="1"/>
</dbReference>
<evidence type="ECO:0000256" key="3">
    <source>
        <dbReference type="ARBA" id="ARBA00023163"/>
    </source>
</evidence>
<dbReference type="EMBL" id="CYTW01000001">
    <property type="protein sequence ID" value="CUJ87800.1"/>
    <property type="molecule type" value="Genomic_DNA"/>
</dbReference>
<name>A0A0P1INM4_9RHOB</name>
<evidence type="ECO:0000313" key="5">
    <source>
        <dbReference type="EMBL" id="CUJ87800.1"/>
    </source>
</evidence>
<organism evidence="5 6">
    <name type="scientific">Shimia thalassica</name>
    <dbReference type="NCBI Taxonomy" id="1715693"/>
    <lineage>
        <taxon>Bacteria</taxon>
        <taxon>Pseudomonadati</taxon>
        <taxon>Pseudomonadota</taxon>
        <taxon>Alphaproteobacteria</taxon>
        <taxon>Rhodobacterales</taxon>
        <taxon>Roseobacteraceae</taxon>
    </lineage>
</organism>
<dbReference type="SUPFAM" id="SSF64288">
    <property type="entry name" value="Chorismate lyase-like"/>
    <property type="match status" value="1"/>
</dbReference>
<dbReference type="PRINTS" id="PR00035">
    <property type="entry name" value="HTHGNTR"/>
</dbReference>
<reference evidence="6" key="1">
    <citation type="submission" date="2015-09" db="EMBL/GenBank/DDBJ databases">
        <authorList>
            <person name="Rodrigo-Torres Lidia"/>
            <person name="Arahal R.David."/>
        </authorList>
    </citation>
    <scope>NUCLEOTIDE SEQUENCE [LARGE SCALE GENOMIC DNA]</scope>
    <source>
        <strain evidence="6">CECT 7735</strain>
    </source>
</reference>
<dbReference type="SMART" id="SM00345">
    <property type="entry name" value="HTH_GNTR"/>
    <property type="match status" value="1"/>
</dbReference>
<keyword evidence="2" id="KW-0238">DNA-binding</keyword>
<feature type="domain" description="HTH gntR-type" evidence="4">
    <location>
        <begin position="2"/>
        <end position="70"/>
    </location>
</feature>
<dbReference type="Pfam" id="PF00392">
    <property type="entry name" value="GntR"/>
    <property type="match status" value="1"/>
</dbReference>
<dbReference type="PANTHER" id="PTHR44846">
    <property type="entry name" value="MANNOSYL-D-GLYCERATE TRANSPORT/METABOLISM SYSTEM REPRESSOR MNGR-RELATED"/>
    <property type="match status" value="1"/>
</dbReference>
<keyword evidence="3" id="KW-0804">Transcription</keyword>
<evidence type="ECO:0000313" key="6">
    <source>
        <dbReference type="Proteomes" id="UP000051870"/>
    </source>
</evidence>
<keyword evidence="6" id="KW-1185">Reference proteome</keyword>
<accession>A0A0P1INM4</accession>
<protein>
    <submittedName>
        <fullName evidence="5">HTH-type transcriptional regulator FrlR</fullName>
    </submittedName>
</protein>
<dbReference type="PROSITE" id="PS50949">
    <property type="entry name" value="HTH_GNTR"/>
    <property type="match status" value="1"/>
</dbReference>
<dbReference type="PANTHER" id="PTHR44846:SF16">
    <property type="entry name" value="TRANSCRIPTIONAL REGULATOR PHNF-RELATED"/>
    <property type="match status" value="1"/>
</dbReference>
<dbReference type="GO" id="GO:0003677">
    <property type="term" value="F:DNA binding"/>
    <property type="evidence" value="ECO:0007669"/>
    <property type="project" value="UniProtKB-KW"/>
</dbReference>
<dbReference type="Pfam" id="PF07702">
    <property type="entry name" value="UTRA"/>
    <property type="match status" value="1"/>
</dbReference>
<keyword evidence="1" id="KW-0805">Transcription regulation</keyword>
<dbReference type="InterPro" id="IPR050679">
    <property type="entry name" value="Bact_HTH_transcr_reg"/>
</dbReference>
<dbReference type="InterPro" id="IPR036390">
    <property type="entry name" value="WH_DNA-bd_sf"/>
</dbReference>
<dbReference type="GeneID" id="83879893"/>
<dbReference type="InterPro" id="IPR000524">
    <property type="entry name" value="Tscrpt_reg_HTH_GntR"/>
</dbReference>
<dbReference type="STRING" id="1715693.PH7735_00819"/>
<evidence type="ECO:0000259" key="4">
    <source>
        <dbReference type="PROSITE" id="PS50949"/>
    </source>
</evidence>
<dbReference type="Gene3D" id="1.10.10.10">
    <property type="entry name" value="Winged helix-like DNA-binding domain superfamily/Winged helix DNA-binding domain"/>
    <property type="match status" value="1"/>
</dbReference>
<dbReference type="SMART" id="SM00866">
    <property type="entry name" value="UTRA"/>
    <property type="match status" value="1"/>
</dbReference>
<evidence type="ECO:0000256" key="1">
    <source>
        <dbReference type="ARBA" id="ARBA00023015"/>
    </source>
</evidence>
<dbReference type="InterPro" id="IPR011663">
    <property type="entry name" value="UTRA"/>
</dbReference>
<dbReference type="Proteomes" id="UP000051870">
    <property type="component" value="Unassembled WGS sequence"/>
</dbReference>
<proteinExistence type="predicted"/>
<dbReference type="AlphaFoldDB" id="A0A0P1INM4"/>
<gene>
    <name evidence="5" type="primary">frlR</name>
    <name evidence="5" type="ORF">PH7735_00819</name>
</gene>